<dbReference type="InterPro" id="IPR036111">
    <property type="entry name" value="Mal/L-sulfo/L-lacto_DH-like_sf"/>
</dbReference>
<organism evidence="3 4">
    <name type="scientific">Geodermatophilus telluris</name>
    <dbReference type="NCBI Taxonomy" id="1190417"/>
    <lineage>
        <taxon>Bacteria</taxon>
        <taxon>Bacillati</taxon>
        <taxon>Actinomycetota</taxon>
        <taxon>Actinomycetes</taxon>
        <taxon>Geodermatophilales</taxon>
        <taxon>Geodermatophilaceae</taxon>
        <taxon>Geodermatophilus</taxon>
    </lineage>
</organism>
<keyword evidence="2" id="KW-0560">Oxidoreductase</keyword>
<dbReference type="Pfam" id="PF02615">
    <property type="entry name" value="Ldh_2"/>
    <property type="match status" value="1"/>
</dbReference>
<accession>A0A1G6QLS7</accession>
<dbReference type="SUPFAM" id="SSF89733">
    <property type="entry name" value="L-sulfolactate dehydrogenase-like"/>
    <property type="match status" value="1"/>
</dbReference>
<evidence type="ECO:0000313" key="3">
    <source>
        <dbReference type="EMBL" id="SDC93319.1"/>
    </source>
</evidence>
<dbReference type="InterPro" id="IPR043143">
    <property type="entry name" value="Mal/L-sulf/L-lact_DH-like_NADP"/>
</dbReference>
<reference evidence="4" key="1">
    <citation type="submission" date="2016-10" db="EMBL/GenBank/DDBJ databases">
        <authorList>
            <person name="Varghese N."/>
            <person name="Submissions S."/>
        </authorList>
    </citation>
    <scope>NUCLEOTIDE SEQUENCE [LARGE SCALE GENOMIC DNA]</scope>
    <source>
        <strain evidence="4">DSM 45421</strain>
    </source>
</reference>
<comment type="similarity">
    <text evidence="1">Belongs to the LDH2/MDH2 oxidoreductase family.</text>
</comment>
<dbReference type="Gene3D" id="3.30.1370.60">
    <property type="entry name" value="Hypothetical oxidoreductase yiak, domain 2"/>
    <property type="match status" value="1"/>
</dbReference>
<sequence>MTVAPDDRVVVDRAEVDRLCRAALAAAGASPRVADLLTDAALFAEDRGSTAVGVAHLLDYLDAMDAGRLDGRAVPRLTSPAPAVVRSDARGGIAHAGFDEAFDRLTEAACRFGVAVFVQHGSYTCGQLAWFTERLADAGLVALATAVSPALLAAGPGTGRVFGTNPMSYSVPRVQQAPLTVDQASSVTAFVAVRDRAARGEALPEGWALDADGQPTSDAEAALSGALLPFGGYKGANIALFVELFSSMAGGLWSVDAPAFHAGSQSPAIGMFVLVVDHRALGEDFPGRVEQHVDRLADRGVRRPGINPGQVVAADPIELPADVVNTLRRRGGRDAARLR</sequence>
<evidence type="ECO:0000313" key="4">
    <source>
        <dbReference type="Proteomes" id="UP000199416"/>
    </source>
</evidence>
<dbReference type="Gene3D" id="1.10.1530.10">
    <property type="match status" value="1"/>
</dbReference>
<gene>
    <name evidence="3" type="ORF">SAMN05660690_2996</name>
</gene>
<dbReference type="InterPro" id="IPR043144">
    <property type="entry name" value="Mal/L-sulf/L-lact_DH-like_ah"/>
</dbReference>
<dbReference type="Proteomes" id="UP000199416">
    <property type="component" value="Unassembled WGS sequence"/>
</dbReference>
<dbReference type="PANTHER" id="PTHR11091">
    <property type="entry name" value="OXIDOREDUCTASE-RELATED"/>
    <property type="match status" value="1"/>
</dbReference>
<evidence type="ECO:0000256" key="1">
    <source>
        <dbReference type="ARBA" id="ARBA00006056"/>
    </source>
</evidence>
<name>A0A1G6QLS7_9ACTN</name>
<dbReference type="InterPro" id="IPR003767">
    <property type="entry name" value="Malate/L-lactate_DH-like"/>
</dbReference>
<dbReference type="GO" id="GO:0016491">
    <property type="term" value="F:oxidoreductase activity"/>
    <property type="evidence" value="ECO:0007669"/>
    <property type="project" value="UniProtKB-KW"/>
</dbReference>
<dbReference type="PANTHER" id="PTHR11091:SF0">
    <property type="entry name" value="MALATE DEHYDROGENASE"/>
    <property type="match status" value="1"/>
</dbReference>
<dbReference type="Gene3D" id="3.30.60.50">
    <property type="entry name" value="Hypothetical oxidoreductase yiak, domain 3"/>
    <property type="match status" value="1"/>
</dbReference>
<evidence type="ECO:0000256" key="2">
    <source>
        <dbReference type="ARBA" id="ARBA00023002"/>
    </source>
</evidence>
<protein>
    <submittedName>
        <fullName evidence="3">(2R)-3-sulfolactate dehydrogenase (NADP+)</fullName>
    </submittedName>
</protein>
<dbReference type="STRING" id="1190417.SAMN05660690_2996"/>
<dbReference type="EMBL" id="FMZF01000004">
    <property type="protein sequence ID" value="SDC93319.1"/>
    <property type="molecule type" value="Genomic_DNA"/>
</dbReference>
<dbReference type="AlphaFoldDB" id="A0A1G6QLS7"/>
<keyword evidence="4" id="KW-1185">Reference proteome</keyword>
<proteinExistence type="inferred from homology"/>
<dbReference type="RefSeq" id="WP_175471751.1">
    <property type="nucleotide sequence ID" value="NZ_FMZF01000004.1"/>
</dbReference>